<evidence type="ECO:0008006" key="3">
    <source>
        <dbReference type="Google" id="ProtNLM"/>
    </source>
</evidence>
<dbReference type="GeneID" id="28833265"/>
<dbReference type="Proteomes" id="UP000070700">
    <property type="component" value="Unassembled WGS sequence"/>
</dbReference>
<sequence>MRVNHKMVMQASPVFKTMLKHTFLEGNTLYNTGRVEVPLPEDDPIPFGVLMDIIHGRDRWSRVPRQVDLAFLTRLSILVDKYELLQAVSPFVREWFENLRLDIPQAFGPDITHWLCVSWVFRRPDEFNHVTRIAERESNGMDLDSYSGELKEDLPIPQRVLEEISRRRETAIRRSYEVLDRNIDMLQSGSPRCTSTRHEPHRFTCDAVLLGSLLESSSKLGIWPPPEAPYFEVTFKNLMADINQINLTSFCTKMGYTNQSSNSHGMKTEINAALGKVRNRLSGLNMRDFE</sequence>
<keyword evidence="2" id="KW-1185">Reference proteome</keyword>
<protein>
    <recommendedName>
        <fullName evidence="3">BTB domain-containing protein</fullName>
    </recommendedName>
</protein>
<dbReference type="EMBL" id="KQ947417">
    <property type="protein sequence ID" value="KUJ15817.1"/>
    <property type="molecule type" value="Genomic_DNA"/>
</dbReference>
<evidence type="ECO:0000313" key="2">
    <source>
        <dbReference type="Proteomes" id="UP000070700"/>
    </source>
</evidence>
<organism evidence="1 2">
    <name type="scientific">Mollisia scopiformis</name>
    <name type="common">Conifer needle endophyte fungus</name>
    <name type="synonym">Phialocephala scopiformis</name>
    <dbReference type="NCBI Taxonomy" id="149040"/>
    <lineage>
        <taxon>Eukaryota</taxon>
        <taxon>Fungi</taxon>
        <taxon>Dikarya</taxon>
        <taxon>Ascomycota</taxon>
        <taxon>Pezizomycotina</taxon>
        <taxon>Leotiomycetes</taxon>
        <taxon>Helotiales</taxon>
        <taxon>Mollisiaceae</taxon>
        <taxon>Mollisia</taxon>
    </lineage>
</organism>
<dbReference type="RefSeq" id="XP_018070172.1">
    <property type="nucleotide sequence ID" value="XM_018223539.1"/>
</dbReference>
<dbReference type="KEGG" id="psco:LY89DRAFT_96981"/>
<accession>A0A194X7P0</accession>
<dbReference type="InParanoid" id="A0A194X7P0"/>
<dbReference type="AlphaFoldDB" id="A0A194X7P0"/>
<reference evidence="1 2" key="1">
    <citation type="submission" date="2015-10" db="EMBL/GenBank/DDBJ databases">
        <title>Full genome of DAOMC 229536 Phialocephala scopiformis, a fungal endophyte of spruce producing the potent anti-insectan compound rugulosin.</title>
        <authorList>
            <consortium name="DOE Joint Genome Institute"/>
            <person name="Walker A.K."/>
            <person name="Frasz S.L."/>
            <person name="Seifert K.A."/>
            <person name="Miller J.D."/>
            <person name="Mondo S.J."/>
            <person name="Labutti K."/>
            <person name="Lipzen A."/>
            <person name="Dockter R."/>
            <person name="Kennedy M."/>
            <person name="Grigoriev I.V."/>
            <person name="Spatafora J.W."/>
        </authorList>
    </citation>
    <scope>NUCLEOTIDE SEQUENCE [LARGE SCALE GENOMIC DNA]</scope>
    <source>
        <strain evidence="1 2">CBS 120377</strain>
    </source>
</reference>
<proteinExistence type="predicted"/>
<name>A0A194X7P0_MOLSC</name>
<gene>
    <name evidence="1" type="ORF">LY89DRAFT_96981</name>
</gene>
<evidence type="ECO:0000313" key="1">
    <source>
        <dbReference type="EMBL" id="KUJ15817.1"/>
    </source>
</evidence>
<dbReference type="OrthoDB" id="5326346at2759"/>